<dbReference type="EMBL" id="JAODUP010000058">
    <property type="protein sequence ID" value="KAK2164837.1"/>
    <property type="molecule type" value="Genomic_DNA"/>
</dbReference>
<reference evidence="1" key="1">
    <citation type="journal article" date="2023" name="Mol. Biol. Evol.">
        <title>Third-Generation Sequencing Reveals the Adaptive Role of the Epigenome in Three Deep-Sea Polychaetes.</title>
        <authorList>
            <person name="Perez M."/>
            <person name="Aroh O."/>
            <person name="Sun Y."/>
            <person name="Lan Y."/>
            <person name="Juniper S.K."/>
            <person name="Young C.R."/>
            <person name="Angers B."/>
            <person name="Qian P.Y."/>
        </authorList>
    </citation>
    <scope>NUCLEOTIDE SEQUENCE</scope>
    <source>
        <strain evidence="1">P08H-3</strain>
    </source>
</reference>
<dbReference type="InterPro" id="IPR027417">
    <property type="entry name" value="P-loop_NTPase"/>
</dbReference>
<gene>
    <name evidence="1" type="ORF">LSH36_58g11015</name>
</gene>
<keyword evidence="2" id="KW-1185">Reference proteome</keyword>
<evidence type="ECO:0000313" key="2">
    <source>
        <dbReference type="Proteomes" id="UP001208570"/>
    </source>
</evidence>
<accession>A0AAD9K505</accession>
<evidence type="ECO:0000313" key="1">
    <source>
        <dbReference type="EMBL" id="KAK2164837.1"/>
    </source>
</evidence>
<dbReference type="AlphaFoldDB" id="A0AAD9K505"/>
<protein>
    <recommendedName>
        <fullName evidence="3">Nicotinamide riboside kinase 1</fullName>
    </recommendedName>
</protein>
<sequence length="193" mass="22387">MLSLRVIVSSSSSFWTSTCINCLSHVRHCAGQRFGNMSSQAKILGFAGATSGGKSSICKWLENVLPKEGIAVKTVHMDYYYWDEDSPNHVLLPEFGNRFANWEGKPLLQYFNKKYFFTLPKEECWKRRRSRTYVPPDPEDYFEKVVWPCYLKLKEELASDTDIVYLDGTRNREELFEDIQNDIIGLYEVSQPS</sequence>
<name>A0AAD9K505_9ANNE</name>
<organism evidence="1 2">
    <name type="scientific">Paralvinella palmiformis</name>
    <dbReference type="NCBI Taxonomy" id="53620"/>
    <lineage>
        <taxon>Eukaryota</taxon>
        <taxon>Metazoa</taxon>
        <taxon>Spiralia</taxon>
        <taxon>Lophotrochozoa</taxon>
        <taxon>Annelida</taxon>
        <taxon>Polychaeta</taxon>
        <taxon>Sedentaria</taxon>
        <taxon>Canalipalpata</taxon>
        <taxon>Terebellida</taxon>
        <taxon>Terebelliformia</taxon>
        <taxon>Alvinellidae</taxon>
        <taxon>Paralvinella</taxon>
    </lineage>
</organism>
<evidence type="ECO:0008006" key="3">
    <source>
        <dbReference type="Google" id="ProtNLM"/>
    </source>
</evidence>
<dbReference type="Proteomes" id="UP001208570">
    <property type="component" value="Unassembled WGS sequence"/>
</dbReference>
<dbReference type="SUPFAM" id="SSF52540">
    <property type="entry name" value="P-loop containing nucleoside triphosphate hydrolases"/>
    <property type="match status" value="1"/>
</dbReference>
<comment type="caution">
    <text evidence="1">The sequence shown here is derived from an EMBL/GenBank/DDBJ whole genome shotgun (WGS) entry which is preliminary data.</text>
</comment>
<proteinExistence type="predicted"/>
<dbReference type="Gene3D" id="3.40.50.300">
    <property type="entry name" value="P-loop containing nucleotide triphosphate hydrolases"/>
    <property type="match status" value="2"/>
</dbReference>